<feature type="region of interest" description="Disordered" evidence="2">
    <location>
        <begin position="1"/>
        <end position="28"/>
    </location>
</feature>
<keyword evidence="6" id="KW-1185">Reference proteome</keyword>
<dbReference type="PANTHER" id="PTHR33392">
    <property type="entry name" value="POLYISOPRENYL-TEICHOIC ACID--PEPTIDOGLYCAN TEICHOIC ACID TRANSFERASE TAGU"/>
    <property type="match status" value="1"/>
</dbReference>
<dbReference type="Pfam" id="PF03816">
    <property type="entry name" value="LytR_cpsA_psr"/>
    <property type="match status" value="1"/>
</dbReference>
<dbReference type="AlphaFoldDB" id="A0A261EZ25"/>
<organism evidence="5 6">
    <name type="scientific">Pseudoscardovia suis</name>
    <dbReference type="NCBI Taxonomy" id="987063"/>
    <lineage>
        <taxon>Bacteria</taxon>
        <taxon>Bacillati</taxon>
        <taxon>Actinomycetota</taxon>
        <taxon>Actinomycetes</taxon>
        <taxon>Bifidobacteriales</taxon>
        <taxon>Bifidobacteriaceae</taxon>
        <taxon>Pseudoscardovia</taxon>
    </lineage>
</organism>
<reference evidence="5 6" key="1">
    <citation type="journal article" date="2017" name="BMC Genomics">
        <title>Comparative genomic and phylogenomic analyses of the Bifidobacteriaceae family.</title>
        <authorList>
            <person name="Lugli G.A."/>
            <person name="Milani C."/>
            <person name="Turroni F."/>
            <person name="Duranti S."/>
            <person name="Mancabelli L."/>
            <person name="Mangifesta M."/>
            <person name="Ferrario C."/>
            <person name="Modesto M."/>
            <person name="Mattarelli P."/>
            <person name="Jiri K."/>
            <person name="van Sinderen D."/>
            <person name="Ventura M."/>
        </authorList>
    </citation>
    <scope>NUCLEOTIDE SEQUENCE [LARGE SCALE GENOMIC DNA]</scope>
    <source>
        <strain evidence="5 6">DSM 24744</strain>
    </source>
</reference>
<feature type="compositionally biased region" description="Low complexity" evidence="2">
    <location>
        <begin position="378"/>
        <end position="429"/>
    </location>
</feature>
<evidence type="ECO:0000256" key="1">
    <source>
        <dbReference type="ARBA" id="ARBA00006068"/>
    </source>
</evidence>
<dbReference type="NCBIfam" id="TIGR00350">
    <property type="entry name" value="lytR_cpsA_psr"/>
    <property type="match status" value="1"/>
</dbReference>
<name>A0A261EZ25_9BIFI</name>
<feature type="compositionally biased region" description="Polar residues" evidence="2">
    <location>
        <begin position="12"/>
        <end position="23"/>
    </location>
</feature>
<evidence type="ECO:0000313" key="5">
    <source>
        <dbReference type="EMBL" id="OZG51926.1"/>
    </source>
</evidence>
<comment type="caution">
    <text evidence="5">The sequence shown here is derived from an EMBL/GenBank/DDBJ whole genome shotgun (WGS) entry which is preliminary data.</text>
</comment>
<feature type="region of interest" description="Disordered" evidence="2">
    <location>
        <begin position="377"/>
        <end position="433"/>
    </location>
</feature>
<dbReference type="PANTHER" id="PTHR33392:SF6">
    <property type="entry name" value="POLYISOPRENYL-TEICHOIC ACID--PEPTIDOGLYCAN TEICHOIC ACID TRANSFERASE TAGU"/>
    <property type="match status" value="1"/>
</dbReference>
<evidence type="ECO:0000313" key="6">
    <source>
        <dbReference type="Proteomes" id="UP000216454"/>
    </source>
</evidence>
<protein>
    <submittedName>
        <fullName evidence="5">Transcriptional regulator, LytR family</fullName>
    </submittedName>
</protein>
<evidence type="ECO:0000256" key="3">
    <source>
        <dbReference type="SAM" id="Phobius"/>
    </source>
</evidence>
<evidence type="ECO:0000256" key="2">
    <source>
        <dbReference type="SAM" id="MobiDB-lite"/>
    </source>
</evidence>
<dbReference type="InterPro" id="IPR004474">
    <property type="entry name" value="LytR_CpsA_psr"/>
</dbReference>
<feature type="transmembrane region" description="Helical" evidence="3">
    <location>
        <begin position="40"/>
        <end position="62"/>
    </location>
</feature>
<keyword evidence="3" id="KW-1133">Transmembrane helix</keyword>
<dbReference type="Gene3D" id="3.40.630.190">
    <property type="entry name" value="LCP protein"/>
    <property type="match status" value="1"/>
</dbReference>
<gene>
    <name evidence="5" type="ORF">PSSU_0709</name>
</gene>
<comment type="similarity">
    <text evidence="1">Belongs to the LytR/CpsA/Psr (LCP) family.</text>
</comment>
<keyword evidence="3" id="KW-0812">Transmembrane</keyword>
<sequence length="506" mass="53117">MRPCRKVAGDSMTGSNLNNTRSDSAPKHAKHYRTSHTLRTVITCFVLAIIAFILCFAGSVYAQLNGKISSTSVGFIDQDSGSGDTKNDVLDPYDGQSITMLILGQDTRDGAANAALGGGELANEHQADTTIVAQISADRSYINLVSIPRDSIVDRPSCKMSDGSTLAAEDGVMFNSIFATAYSQGGDLASAASCAVHSVNYLTGLNINQFVVVDFAGMSEMVNALGGVDICLPTDVDDAYSGLKLSAGVQHLDGTQATQYARTRHGLGDGSDIMRTTRQQYLIKRLIRTALQKNIVSQSNQLYQFALSALNNLSLSSGLASASTLVGLASTLTNLDVNRIYSRTIPITSSPDDPYRVVWDDSAADVWKLLRDGNPLQTDATSSDASSDTSSSSSDTSSAASGDASSSAEETSPDTSSEPSASDDSSSDSVDLSTMTAQQRIDYYTAQGGTYDATTQVITTADGTLIDPGTGGTVDPSDGTIRDPNTGYATGISYGYLTATFCPTLQ</sequence>
<feature type="domain" description="Cell envelope-related transcriptional attenuator" evidence="4">
    <location>
        <begin position="127"/>
        <end position="290"/>
    </location>
</feature>
<evidence type="ECO:0000259" key="4">
    <source>
        <dbReference type="Pfam" id="PF03816"/>
    </source>
</evidence>
<dbReference type="Proteomes" id="UP000216454">
    <property type="component" value="Unassembled WGS sequence"/>
</dbReference>
<dbReference type="InterPro" id="IPR050922">
    <property type="entry name" value="LytR/CpsA/Psr_CW_biosynth"/>
</dbReference>
<dbReference type="EMBL" id="MWWQ01000006">
    <property type="protein sequence ID" value="OZG51926.1"/>
    <property type="molecule type" value="Genomic_DNA"/>
</dbReference>
<keyword evidence="3" id="KW-0472">Membrane</keyword>
<accession>A0A261EZ25</accession>
<proteinExistence type="inferred from homology"/>